<dbReference type="RefSeq" id="WP_260592916.1">
    <property type="nucleotide sequence ID" value="NZ_CP104003.1"/>
</dbReference>
<evidence type="ECO:0000313" key="1">
    <source>
        <dbReference type="EMBL" id="UWM53922.1"/>
    </source>
</evidence>
<dbReference type="AlphaFoldDB" id="A0A9E7R1I9"/>
<evidence type="ECO:0000313" key="2">
    <source>
        <dbReference type="Proteomes" id="UP001057580"/>
    </source>
</evidence>
<reference evidence="1" key="1">
    <citation type="submission" date="2022-09" db="EMBL/GenBank/DDBJ databases">
        <title>Diverse halophilic archaea isolated from saline environments.</title>
        <authorList>
            <person name="Cui H.-L."/>
        </authorList>
    </citation>
    <scope>NUCLEOTIDE SEQUENCE</scope>
    <source>
        <strain evidence="1">ZS-35-S2</strain>
    </source>
</reference>
<keyword evidence="2" id="KW-1185">Reference proteome</keyword>
<dbReference type="EMBL" id="CP104003">
    <property type="protein sequence ID" value="UWM53922.1"/>
    <property type="molecule type" value="Genomic_DNA"/>
</dbReference>
<dbReference type="Pfam" id="PF19125">
    <property type="entry name" value="DUF5809"/>
    <property type="match status" value="1"/>
</dbReference>
<dbReference type="InterPro" id="IPR043832">
    <property type="entry name" value="DUF5809"/>
</dbReference>
<organism evidence="1 2">
    <name type="scientific">Salinirubellus salinus</name>
    <dbReference type="NCBI Taxonomy" id="1364945"/>
    <lineage>
        <taxon>Archaea</taxon>
        <taxon>Methanobacteriati</taxon>
        <taxon>Methanobacteriota</taxon>
        <taxon>Stenosarchaea group</taxon>
        <taxon>Halobacteria</taxon>
        <taxon>Halobacteriales</taxon>
        <taxon>Natronomonadaceae</taxon>
        <taxon>Salinirubellus</taxon>
    </lineage>
</organism>
<accession>A0A9E7R1I9</accession>
<gene>
    <name evidence="1" type="ORF">N0B31_17565</name>
</gene>
<name>A0A9E7R1I9_9EURY</name>
<proteinExistence type="predicted"/>
<dbReference type="KEGG" id="ssai:N0B31_17565"/>
<dbReference type="Proteomes" id="UP001057580">
    <property type="component" value="Chromosome"/>
</dbReference>
<sequence>MDSDGRFAPASVAAARERYADLAGTARQVVRETARAMDLDREEYRDRVDADVVATARDALFAAELEVRVGTREEFDDWCDSFDGEVHVVGSEHVDNVAWHAFDGAAVAATFQNEPDAAVSTLRRQAFGRLYREHLYEEREPPEVTEE</sequence>
<protein>
    <submittedName>
        <fullName evidence="1">DUF5809 family protein</fullName>
    </submittedName>
</protein>
<dbReference type="GeneID" id="74944269"/>